<feature type="region of interest" description="Disordered" evidence="1">
    <location>
        <begin position="289"/>
        <end position="331"/>
    </location>
</feature>
<proteinExistence type="predicted"/>
<dbReference type="AlphaFoldDB" id="A0AAE0H2L4"/>
<evidence type="ECO:0000313" key="3">
    <source>
        <dbReference type="Proteomes" id="UP001190700"/>
    </source>
</evidence>
<comment type="caution">
    <text evidence="2">The sequence shown here is derived from an EMBL/GenBank/DDBJ whole genome shotgun (WGS) entry which is preliminary data.</text>
</comment>
<reference evidence="2 3" key="1">
    <citation type="journal article" date="2015" name="Genome Biol. Evol.">
        <title>Comparative Genomics of a Bacterivorous Green Alga Reveals Evolutionary Causalities and Consequences of Phago-Mixotrophic Mode of Nutrition.</title>
        <authorList>
            <person name="Burns J.A."/>
            <person name="Paasch A."/>
            <person name="Narechania A."/>
            <person name="Kim E."/>
        </authorList>
    </citation>
    <scope>NUCLEOTIDE SEQUENCE [LARGE SCALE GENOMIC DNA]</scope>
    <source>
        <strain evidence="2 3">PLY_AMNH</strain>
    </source>
</reference>
<feature type="region of interest" description="Disordered" evidence="1">
    <location>
        <begin position="443"/>
        <end position="501"/>
    </location>
</feature>
<dbReference type="Proteomes" id="UP001190700">
    <property type="component" value="Unassembled WGS sequence"/>
</dbReference>
<name>A0AAE0H2L4_9CHLO</name>
<dbReference type="EMBL" id="LGRX02000432">
    <property type="protein sequence ID" value="KAK3288585.1"/>
    <property type="molecule type" value="Genomic_DNA"/>
</dbReference>
<feature type="compositionally biased region" description="Basic residues" evidence="1">
    <location>
        <begin position="491"/>
        <end position="501"/>
    </location>
</feature>
<protein>
    <submittedName>
        <fullName evidence="2">Uncharacterized protein</fullName>
    </submittedName>
</protein>
<organism evidence="2 3">
    <name type="scientific">Cymbomonas tetramitiformis</name>
    <dbReference type="NCBI Taxonomy" id="36881"/>
    <lineage>
        <taxon>Eukaryota</taxon>
        <taxon>Viridiplantae</taxon>
        <taxon>Chlorophyta</taxon>
        <taxon>Pyramimonadophyceae</taxon>
        <taxon>Pyramimonadales</taxon>
        <taxon>Pyramimonadaceae</taxon>
        <taxon>Cymbomonas</taxon>
    </lineage>
</organism>
<sequence>MTSKPKSLPVITKGNMSNGDFTDLANELSAFLSNLVFEKNTNRDVELTRDEVNKLKGTLFGSLPAIFNSTEDATRAVSRFVLTPNSASKTLPQLILEETELYPPQTGYMCEPITFPREDNFQVLTSQGIDWDAAWRVLFFLLRLKCADLSAEAAQEEIKNLQMLASEDPSALKDRLARLMDRVNLPHDSTQKVINPQTAGLFMLQALPPHLAGIVRERFSKAMNVTEEYTLAEVTEVAQDVHTRLKAMETKIMKANLEQQNLVQYVGAYAEGPTKSTLADMLITGQHKHNLGLPSPPLIPPRTSTTRRVSPRRRLPAPRTADSDFDPSGLNPAGRKLLGQITCQASTSSFNTEPAAATPRTPNNVCSENLGGPNGDCTFCHQPLHLFHSPTLPCHISGKTTLYDQWVNKGKMPVALRPLMNMLIVNYDRVAKGQRPWTKVEFDQQFGGSKGNPSSSNHAVPAGNEPTWQAQSYLRLPQRAAPHATLSPRWAAKHPPRRSHA</sequence>
<evidence type="ECO:0000313" key="2">
    <source>
        <dbReference type="EMBL" id="KAK3288585.1"/>
    </source>
</evidence>
<keyword evidence="3" id="KW-1185">Reference proteome</keyword>
<accession>A0AAE0H2L4</accession>
<evidence type="ECO:0000256" key="1">
    <source>
        <dbReference type="SAM" id="MobiDB-lite"/>
    </source>
</evidence>
<gene>
    <name evidence="2" type="ORF">CYMTET_3950</name>
</gene>